<organism evidence="2 3">
    <name type="scientific">Gossypium hirsutum</name>
    <name type="common">Upland cotton</name>
    <name type="synonym">Gossypium mexicanum</name>
    <dbReference type="NCBI Taxonomy" id="3635"/>
    <lineage>
        <taxon>Eukaryota</taxon>
        <taxon>Viridiplantae</taxon>
        <taxon>Streptophyta</taxon>
        <taxon>Embryophyta</taxon>
        <taxon>Tracheophyta</taxon>
        <taxon>Spermatophyta</taxon>
        <taxon>Magnoliopsida</taxon>
        <taxon>eudicotyledons</taxon>
        <taxon>Gunneridae</taxon>
        <taxon>Pentapetalae</taxon>
        <taxon>rosids</taxon>
        <taxon>malvids</taxon>
        <taxon>Malvales</taxon>
        <taxon>Malvaceae</taxon>
        <taxon>Malvoideae</taxon>
        <taxon>Gossypium</taxon>
    </lineage>
</organism>
<dbReference type="GeneID" id="107888801"/>
<evidence type="ECO:0000313" key="3">
    <source>
        <dbReference type="RefSeq" id="XP_016668519.1"/>
    </source>
</evidence>
<accession>A0A1U8HYS2</accession>
<dbReference type="Proteomes" id="UP000818029">
    <property type="component" value="Chromosome A09"/>
</dbReference>
<sequence>MCTSLTPWKLGSSVQCLRTTIATLSVSIVTSPTPASRLSIPNTMFIKETSTSLQILSAQNEAKRSKTKGRPDKRSRRPSQPHHSFQDQVVPQLQKQKTR</sequence>
<reference evidence="3" key="2">
    <citation type="submission" date="2025-08" db="UniProtKB">
        <authorList>
            <consortium name="RefSeq"/>
        </authorList>
    </citation>
    <scope>IDENTIFICATION</scope>
</reference>
<dbReference type="AlphaFoldDB" id="A0A1U8HYS2"/>
<proteinExistence type="predicted"/>
<dbReference type="RefSeq" id="XP_016668519.1">
    <property type="nucleotide sequence ID" value="XM_016813030.2"/>
</dbReference>
<reference evidence="2" key="1">
    <citation type="journal article" date="2020" name="Nat. Genet.">
        <title>Genomic diversifications of five Gossypium allopolyploid species and their impact on cotton improvement.</title>
        <authorList>
            <person name="Chen Z.J."/>
            <person name="Sreedasyam A."/>
            <person name="Ando A."/>
            <person name="Song Q."/>
            <person name="De Santiago L.M."/>
            <person name="Hulse-Kemp A.M."/>
            <person name="Ding M."/>
            <person name="Ye W."/>
            <person name="Kirkbride R.C."/>
            <person name="Jenkins J."/>
            <person name="Plott C."/>
            <person name="Lovell J."/>
            <person name="Lin Y.M."/>
            <person name="Vaughn R."/>
            <person name="Liu B."/>
            <person name="Simpson S."/>
            <person name="Scheffler B.E."/>
            <person name="Wen L."/>
            <person name="Saski C.A."/>
            <person name="Grover C.E."/>
            <person name="Hu G."/>
            <person name="Conover J.L."/>
            <person name="Carlson J.W."/>
            <person name="Shu S."/>
            <person name="Boston L.B."/>
            <person name="Williams M."/>
            <person name="Peterson D.G."/>
            <person name="McGee K."/>
            <person name="Jones D.C."/>
            <person name="Wendel J.F."/>
            <person name="Stelly D.M."/>
            <person name="Grimwood J."/>
            <person name="Schmutz J."/>
        </authorList>
    </citation>
    <scope>NUCLEOTIDE SEQUENCE [LARGE SCALE GENOMIC DNA]</scope>
    <source>
        <strain evidence="2">cv. TM-1</strain>
    </source>
</reference>
<evidence type="ECO:0000313" key="2">
    <source>
        <dbReference type="Proteomes" id="UP000818029"/>
    </source>
</evidence>
<protein>
    <submittedName>
        <fullName evidence="3">Uncharacterized protein isoform X3</fullName>
    </submittedName>
</protein>
<name>A0A1U8HYS2_GOSHI</name>
<evidence type="ECO:0000256" key="1">
    <source>
        <dbReference type="SAM" id="MobiDB-lite"/>
    </source>
</evidence>
<feature type="region of interest" description="Disordered" evidence="1">
    <location>
        <begin position="56"/>
        <end position="99"/>
    </location>
</feature>
<keyword evidence="2" id="KW-1185">Reference proteome</keyword>
<gene>
    <name evidence="3" type="primary">LOC107888801</name>
</gene>
<feature type="compositionally biased region" description="Polar residues" evidence="1">
    <location>
        <begin position="81"/>
        <end position="99"/>
    </location>
</feature>
<feature type="compositionally biased region" description="Basic and acidic residues" evidence="1">
    <location>
        <begin position="61"/>
        <end position="72"/>
    </location>
</feature>